<protein>
    <submittedName>
        <fullName evidence="2">Uncharacterized protein</fullName>
    </submittedName>
</protein>
<keyword evidence="1" id="KW-0472">Membrane</keyword>
<dbReference type="Proteomes" id="UP000242498">
    <property type="component" value="Chromosome I"/>
</dbReference>
<accession>A0A285BZ71</accession>
<feature type="transmembrane region" description="Helical" evidence="1">
    <location>
        <begin position="39"/>
        <end position="64"/>
    </location>
</feature>
<reference evidence="2 3" key="1">
    <citation type="submission" date="2017-08" db="EMBL/GenBank/DDBJ databases">
        <authorList>
            <person name="de Groot N.N."/>
        </authorList>
    </citation>
    <scope>NUCLEOTIDE SEQUENCE [LARGE SCALE GENOMIC DNA]</scope>
    <source>
        <strain evidence="2 3">Nm15</strain>
    </source>
</reference>
<dbReference type="EMBL" id="LT907782">
    <property type="protein sequence ID" value="SNX60168.1"/>
    <property type="molecule type" value="Genomic_DNA"/>
</dbReference>
<evidence type="ECO:0000256" key="1">
    <source>
        <dbReference type="SAM" id="Phobius"/>
    </source>
</evidence>
<keyword evidence="1" id="KW-1133">Transmembrane helix</keyword>
<sequence length="151" mass="16309">MAADSSMTGERNAMRPTLILLLLVVCLTLYFIVKLQPSSVGAFGFAVVWLIVPYVAMAALLFVLRRKGIALLPWCIVVIVLVTVTGLSVFLDAIYWHPDPQSPIAIVFTPLLTVPRLLDRGATGMVGRTANVRVSKSPPVNGGVKNADHVK</sequence>
<feature type="transmembrane region" description="Helical" evidence="1">
    <location>
        <begin position="102"/>
        <end position="118"/>
    </location>
</feature>
<dbReference type="AlphaFoldDB" id="A0A285BZ71"/>
<gene>
    <name evidence="2" type="ORF">SAMN06296273_1629</name>
</gene>
<feature type="transmembrane region" description="Helical" evidence="1">
    <location>
        <begin position="71"/>
        <end position="96"/>
    </location>
</feature>
<name>A0A285BZ71_9PROT</name>
<proteinExistence type="predicted"/>
<organism evidence="2 3">
    <name type="scientific">Nitrosomonas ureae</name>
    <dbReference type="NCBI Taxonomy" id="44577"/>
    <lineage>
        <taxon>Bacteria</taxon>
        <taxon>Pseudomonadati</taxon>
        <taxon>Pseudomonadota</taxon>
        <taxon>Betaproteobacteria</taxon>
        <taxon>Nitrosomonadales</taxon>
        <taxon>Nitrosomonadaceae</taxon>
        <taxon>Nitrosomonas</taxon>
    </lineage>
</organism>
<evidence type="ECO:0000313" key="2">
    <source>
        <dbReference type="EMBL" id="SNX60168.1"/>
    </source>
</evidence>
<keyword evidence="1" id="KW-0812">Transmembrane</keyword>
<evidence type="ECO:0000313" key="3">
    <source>
        <dbReference type="Proteomes" id="UP000242498"/>
    </source>
</evidence>
<feature type="transmembrane region" description="Helical" evidence="1">
    <location>
        <begin position="12"/>
        <end position="33"/>
    </location>
</feature>